<evidence type="ECO:0000256" key="4">
    <source>
        <dbReference type="ARBA" id="ARBA00022833"/>
    </source>
</evidence>
<feature type="domain" description="Carboxysome Shell Carbonic Anhydrase N-terminal" evidence="17">
    <location>
        <begin position="55"/>
        <end position="145"/>
    </location>
</feature>
<dbReference type="GO" id="GO:0031470">
    <property type="term" value="C:carboxysome"/>
    <property type="evidence" value="ECO:0007669"/>
    <property type="project" value="UniProtKB-SubCell"/>
</dbReference>
<evidence type="ECO:0000256" key="14">
    <source>
        <dbReference type="SAM" id="MobiDB-lite"/>
    </source>
</evidence>
<dbReference type="Pfam" id="PF08936">
    <property type="entry name" value="CsoSCA_C"/>
    <property type="match status" value="1"/>
</dbReference>
<comment type="catalytic activity">
    <reaction evidence="12">
        <text>hydrogencarbonate + H(+) = CO2 + H2O</text>
        <dbReference type="Rhea" id="RHEA:10748"/>
        <dbReference type="ChEBI" id="CHEBI:15377"/>
        <dbReference type="ChEBI" id="CHEBI:15378"/>
        <dbReference type="ChEBI" id="CHEBI:16526"/>
        <dbReference type="ChEBI" id="CHEBI:17544"/>
        <dbReference type="EC" id="4.2.1.1"/>
    </reaction>
</comment>
<dbReference type="InterPro" id="IPR048539">
    <property type="entry name" value="CsoSCA_cat"/>
</dbReference>
<dbReference type="Pfam" id="PF20687">
    <property type="entry name" value="CsoSCA_N"/>
    <property type="match status" value="1"/>
</dbReference>
<dbReference type="Pfam" id="PF20686">
    <property type="entry name" value="CsoSCA_cat"/>
    <property type="match status" value="1"/>
</dbReference>
<evidence type="ECO:0000256" key="8">
    <source>
        <dbReference type="ARBA" id="ARBA00023669"/>
    </source>
</evidence>
<keyword evidence="19" id="KW-1185">Reference proteome</keyword>
<evidence type="ECO:0000256" key="11">
    <source>
        <dbReference type="ARBA" id="ARBA00024446"/>
    </source>
</evidence>
<dbReference type="InterPro" id="IPR048619">
    <property type="entry name" value="CsoSCA_N"/>
</dbReference>
<dbReference type="Gene3D" id="3.30.1330.140">
    <property type="entry name" value="Carboxysome Shell Carbonic Anhydrase, C-terminal domain"/>
    <property type="match status" value="1"/>
</dbReference>
<dbReference type="InterPro" id="IPR043065">
    <property type="entry name" value="CsoSCA_N_sf"/>
</dbReference>
<evidence type="ECO:0000259" key="15">
    <source>
        <dbReference type="Pfam" id="PF08936"/>
    </source>
</evidence>
<keyword evidence="3" id="KW-0479">Metal-binding</keyword>
<dbReference type="RefSeq" id="WP_070077253.1">
    <property type="nucleotide sequence ID" value="NZ_CP017415.1"/>
</dbReference>
<dbReference type="InterPro" id="IPR048620">
    <property type="entry name" value="CsoSCA_C"/>
</dbReference>
<dbReference type="EMBL" id="CP017415">
    <property type="protein sequence ID" value="AOU96860.1"/>
    <property type="molecule type" value="Genomic_DNA"/>
</dbReference>
<protein>
    <recommendedName>
        <fullName evidence="10 13">Carboxysome shell carbonic anhydrase</fullName>
        <ecNumber evidence="2 13">4.2.1.1</ecNumber>
    </recommendedName>
</protein>
<proteinExistence type="inferred from homology"/>
<evidence type="ECO:0000256" key="13">
    <source>
        <dbReference type="NCBIfam" id="TIGR02701"/>
    </source>
</evidence>
<dbReference type="Proteomes" id="UP000095401">
    <property type="component" value="Chromosome"/>
</dbReference>
<accession>A0A1D8IK57</accession>
<dbReference type="InterPro" id="IPR043066">
    <property type="entry name" value="CsoSCA_C_sf"/>
</dbReference>
<dbReference type="GO" id="GO:0015977">
    <property type="term" value="P:carbon fixation"/>
    <property type="evidence" value="ECO:0007669"/>
    <property type="project" value="UniProtKB-UniRule"/>
</dbReference>
<comment type="cofactor">
    <cofactor evidence="1">
        <name>Zn(2+)</name>
        <dbReference type="ChEBI" id="CHEBI:29105"/>
    </cofactor>
</comment>
<dbReference type="KEGG" id="aprs:BI364_01520"/>
<evidence type="ECO:0000256" key="2">
    <source>
        <dbReference type="ARBA" id="ARBA00012925"/>
    </source>
</evidence>
<dbReference type="Gene3D" id="1.20.120.1310">
    <property type="entry name" value="Carboxysome Shell Carbonic Anhydrase, N-terminal helical domain"/>
    <property type="match status" value="1"/>
</dbReference>
<evidence type="ECO:0000256" key="10">
    <source>
        <dbReference type="ARBA" id="ARBA00024121"/>
    </source>
</evidence>
<dbReference type="AlphaFoldDB" id="A0A1D8IK57"/>
<keyword evidence="4" id="KW-0862">Zinc</keyword>
<evidence type="ECO:0000313" key="19">
    <source>
        <dbReference type="Proteomes" id="UP000095401"/>
    </source>
</evidence>
<evidence type="ECO:0000259" key="16">
    <source>
        <dbReference type="Pfam" id="PF20686"/>
    </source>
</evidence>
<keyword evidence="5" id="KW-0456">Lyase</keyword>
<comment type="similarity">
    <text evidence="9">Belongs to the beta-class carbonic anhydrase family. CsoSCA subfamily.</text>
</comment>
<keyword evidence="8" id="KW-1282">Carboxysome</keyword>
<evidence type="ECO:0000256" key="3">
    <source>
        <dbReference type="ARBA" id="ARBA00022723"/>
    </source>
</evidence>
<gene>
    <name evidence="18" type="ORF">BI364_01520</name>
</gene>
<reference evidence="19" key="1">
    <citation type="submission" date="2016-09" db="EMBL/GenBank/DDBJ databases">
        <title>Acidihalobacter prosperus F5.</title>
        <authorList>
            <person name="Khaleque H.N."/>
            <person name="Ramsay J.P."/>
            <person name="Kaksonen A.H."/>
            <person name="Boxall N.J."/>
            <person name="Watkin E.L.J."/>
        </authorList>
    </citation>
    <scope>NUCLEOTIDE SEQUENCE [LARGE SCALE GENOMIC DNA]</scope>
    <source>
        <strain evidence="19">F5</strain>
    </source>
</reference>
<keyword evidence="6" id="KW-0120">Carbon dioxide fixation</keyword>
<feature type="compositionally biased region" description="Basic residues" evidence="14">
    <location>
        <begin position="1"/>
        <end position="15"/>
    </location>
</feature>
<evidence type="ECO:0000256" key="12">
    <source>
        <dbReference type="ARBA" id="ARBA00048348"/>
    </source>
</evidence>
<organism evidence="18 19">
    <name type="scientific">Acidihalobacter yilgarnensis</name>
    <dbReference type="NCBI Taxonomy" id="2819280"/>
    <lineage>
        <taxon>Bacteria</taxon>
        <taxon>Pseudomonadati</taxon>
        <taxon>Pseudomonadota</taxon>
        <taxon>Gammaproteobacteria</taxon>
        <taxon>Chromatiales</taxon>
        <taxon>Ectothiorhodospiraceae</taxon>
        <taxon>Acidihalobacter</taxon>
    </lineage>
</organism>
<feature type="region of interest" description="Disordered" evidence="14">
    <location>
        <begin position="1"/>
        <end position="23"/>
    </location>
</feature>
<feature type="domain" description="Carboxysome Shell Carbonic Anhydrase C-terminal" evidence="15">
    <location>
        <begin position="392"/>
        <end position="506"/>
    </location>
</feature>
<dbReference type="NCBIfam" id="TIGR02701">
    <property type="entry name" value="shell_carb_anhy"/>
    <property type="match status" value="1"/>
</dbReference>
<keyword evidence="11" id="KW-1283">Bacterial microcompartment</keyword>
<feature type="domain" description="Carboxysome Shell Carbonic Anhydrase catalytic" evidence="16">
    <location>
        <begin position="161"/>
        <end position="390"/>
    </location>
</feature>
<dbReference type="InterPro" id="IPR014074">
    <property type="entry name" value="Carboxysome_shell_carb_anhy"/>
</dbReference>
<comment type="subcellular location">
    <subcellularLocation>
        <location evidence="7">Carboxysome</location>
    </subcellularLocation>
</comment>
<evidence type="ECO:0000256" key="6">
    <source>
        <dbReference type="ARBA" id="ARBA00023300"/>
    </source>
</evidence>
<dbReference type="GO" id="GO:0004089">
    <property type="term" value="F:carbonate dehydratase activity"/>
    <property type="evidence" value="ECO:0007669"/>
    <property type="project" value="UniProtKB-UniRule"/>
</dbReference>
<dbReference type="EC" id="4.2.1.1" evidence="2 13"/>
<evidence type="ECO:0000256" key="5">
    <source>
        <dbReference type="ARBA" id="ARBA00023239"/>
    </source>
</evidence>
<dbReference type="GO" id="GO:0046872">
    <property type="term" value="F:metal ion binding"/>
    <property type="evidence" value="ECO:0007669"/>
    <property type="project" value="UniProtKB-KW"/>
</dbReference>
<evidence type="ECO:0000313" key="18">
    <source>
        <dbReference type="EMBL" id="AOU96860.1"/>
    </source>
</evidence>
<name>A0A1D8IK57_9GAMM</name>
<evidence type="ECO:0000256" key="1">
    <source>
        <dbReference type="ARBA" id="ARBA00001947"/>
    </source>
</evidence>
<evidence type="ECO:0000259" key="17">
    <source>
        <dbReference type="Pfam" id="PF20687"/>
    </source>
</evidence>
<evidence type="ECO:0000256" key="7">
    <source>
        <dbReference type="ARBA" id="ARBA00023587"/>
    </source>
</evidence>
<sequence length="521" mass="57132">MRTRTRQRQPTRRATRSVSPLPGGTLLSGADALMPARVMLANPACNLGESQHCEHVLVDRELNKALYGYEGMLQARFDGVDETLKAVAELPRDEGFVARAQQLACTRLGCELPAFMLQGPWIAGLDMPALYAHCLFEMCRHSVAQAPQEQQSWLKGMAIDDAFLTECGYHTLDITPCADGRLQGVLPFVLRIAPTSDAVVLKAYAGALFDIELDMADWSQRELAQRLSGRRETRYLKMAVYHYSSSKPSSEGCAAHGSDEQAARDAAIDRLRQLRNGIAQAFGAGLGPDVLLLGVDTDLDAIRVHFPDANGEPTATATVDAARIYRETLGMTAEQARAHIASAVEQVADKLRSTGRAGMKALIARLLEANLSQIEYVIQHHEGRYESLGHGERFICVGDPIDDLQMRNLYYFAHLDTLEEGAACVDVGMHIFEKLNLSRGFPIPVIVHFSYASVIPGARERVIERGERVMSAIQARYRDRMPSGMIKFALCVSDATGAERLALVRECVTNAQAGNSEGMVS</sequence>
<evidence type="ECO:0000256" key="9">
    <source>
        <dbReference type="ARBA" id="ARBA00024021"/>
    </source>
</evidence>